<dbReference type="EMBL" id="BSPP01000002">
    <property type="protein sequence ID" value="GLS85396.1"/>
    <property type="molecule type" value="Genomic_DNA"/>
</dbReference>
<reference evidence="2 3" key="1">
    <citation type="journal article" date="2014" name="Int. J. Syst. Evol. Microbiol.">
        <title>Complete genome sequence of Corynebacterium casei LMG S-19264T (=DSM 44701T), isolated from a smear-ripened cheese.</title>
        <authorList>
            <consortium name="US DOE Joint Genome Institute (JGI-PGF)"/>
            <person name="Walter F."/>
            <person name="Albersmeier A."/>
            <person name="Kalinowski J."/>
            <person name="Ruckert C."/>
        </authorList>
    </citation>
    <scope>NUCLEOTIDE SEQUENCE [LARGE SCALE GENOMIC DNA]</scope>
    <source>
        <strain evidence="2 3">NBRC 111766</strain>
    </source>
</reference>
<accession>A0AA37TYC4</accession>
<organism evidence="2 3">
    <name type="scientific">Cypionkella aquatica</name>
    <dbReference type="NCBI Taxonomy" id="1756042"/>
    <lineage>
        <taxon>Bacteria</taxon>
        <taxon>Pseudomonadati</taxon>
        <taxon>Pseudomonadota</taxon>
        <taxon>Alphaproteobacteria</taxon>
        <taxon>Rhodobacterales</taxon>
        <taxon>Paracoccaceae</taxon>
        <taxon>Cypionkella</taxon>
    </lineage>
</organism>
<protein>
    <submittedName>
        <fullName evidence="2">Uncharacterized protein</fullName>
    </submittedName>
</protein>
<comment type="caution">
    <text evidence="2">The sequence shown here is derived from an EMBL/GenBank/DDBJ whole genome shotgun (WGS) entry which is preliminary data.</text>
</comment>
<proteinExistence type="predicted"/>
<feature type="transmembrane region" description="Helical" evidence="1">
    <location>
        <begin position="31"/>
        <end position="51"/>
    </location>
</feature>
<name>A0AA37TYC4_9RHOB</name>
<evidence type="ECO:0000313" key="2">
    <source>
        <dbReference type="EMBL" id="GLS85396.1"/>
    </source>
</evidence>
<keyword evidence="1" id="KW-1133">Transmembrane helix</keyword>
<keyword evidence="1" id="KW-0472">Membrane</keyword>
<evidence type="ECO:0000256" key="1">
    <source>
        <dbReference type="SAM" id="Phobius"/>
    </source>
</evidence>
<dbReference type="AlphaFoldDB" id="A0AA37TYC4"/>
<evidence type="ECO:0000313" key="3">
    <source>
        <dbReference type="Proteomes" id="UP001157355"/>
    </source>
</evidence>
<sequence>MLVGLIISAISGGTASLLLSLLHDVSLVYALLSYPLGGMLAIALFAGWCFLREGRESV</sequence>
<gene>
    <name evidence="2" type="ORF">GCM10010873_03690</name>
</gene>
<keyword evidence="3" id="KW-1185">Reference proteome</keyword>
<keyword evidence="1" id="KW-0812">Transmembrane</keyword>
<dbReference type="Proteomes" id="UP001157355">
    <property type="component" value="Unassembled WGS sequence"/>
</dbReference>